<gene>
    <name evidence="1" type="ORF">ILYODFUR_028907</name>
</gene>
<protein>
    <submittedName>
        <fullName evidence="1">Uncharacterized protein</fullName>
    </submittedName>
</protein>
<sequence length="121" mass="13368">MSKFLNSCPVYPSFQGGKRASAYLQQSLNESQGAPWAGCRSSTGRHNHSHIHKHTYMQFIVTINQILMFLDCGKKSEFLERTHACTGRTPCRKTPGRDSNSGPSCCKATVLPTACSPMPVY</sequence>
<dbReference type="EMBL" id="JAHRIQ010027199">
    <property type="protein sequence ID" value="MEQ2230403.1"/>
    <property type="molecule type" value="Genomic_DNA"/>
</dbReference>
<accession>A0ABV0TBX4</accession>
<proteinExistence type="predicted"/>
<reference evidence="1 2" key="1">
    <citation type="submission" date="2021-06" db="EMBL/GenBank/DDBJ databases">
        <authorList>
            <person name="Palmer J.M."/>
        </authorList>
    </citation>
    <scope>NUCLEOTIDE SEQUENCE [LARGE SCALE GENOMIC DNA]</scope>
    <source>
        <strain evidence="2">if_2019</strain>
        <tissue evidence="1">Muscle</tissue>
    </source>
</reference>
<organism evidence="1 2">
    <name type="scientific">Ilyodon furcidens</name>
    <name type="common">goldbreast splitfin</name>
    <dbReference type="NCBI Taxonomy" id="33524"/>
    <lineage>
        <taxon>Eukaryota</taxon>
        <taxon>Metazoa</taxon>
        <taxon>Chordata</taxon>
        <taxon>Craniata</taxon>
        <taxon>Vertebrata</taxon>
        <taxon>Euteleostomi</taxon>
        <taxon>Actinopterygii</taxon>
        <taxon>Neopterygii</taxon>
        <taxon>Teleostei</taxon>
        <taxon>Neoteleostei</taxon>
        <taxon>Acanthomorphata</taxon>
        <taxon>Ovalentaria</taxon>
        <taxon>Atherinomorphae</taxon>
        <taxon>Cyprinodontiformes</taxon>
        <taxon>Goodeidae</taxon>
        <taxon>Ilyodon</taxon>
    </lineage>
</organism>
<comment type="caution">
    <text evidence="1">The sequence shown here is derived from an EMBL/GenBank/DDBJ whole genome shotgun (WGS) entry which is preliminary data.</text>
</comment>
<keyword evidence="2" id="KW-1185">Reference proteome</keyword>
<dbReference type="Proteomes" id="UP001482620">
    <property type="component" value="Unassembled WGS sequence"/>
</dbReference>
<evidence type="ECO:0000313" key="2">
    <source>
        <dbReference type="Proteomes" id="UP001482620"/>
    </source>
</evidence>
<name>A0ABV0TBX4_9TELE</name>
<evidence type="ECO:0000313" key="1">
    <source>
        <dbReference type="EMBL" id="MEQ2230403.1"/>
    </source>
</evidence>